<keyword evidence="9" id="KW-1185">Reference proteome</keyword>
<evidence type="ECO:0000256" key="3">
    <source>
        <dbReference type="ARBA" id="ARBA00022777"/>
    </source>
</evidence>
<dbReference type="PANTHER" id="PTHR11042:SF196">
    <property type="entry name" value="MITOSIS INHIBITOR PROTEIN KINASE SWE1"/>
    <property type="match status" value="1"/>
</dbReference>
<sequence length="1209" mass="130465">MSYSTGGGGTLTLPSPTHVHHVDVTSAVRSLRRSLSRSPSKFNLVTKSPSSSPKSPLSPSPRSPSKRASTGSHLSFFTSASSNSPYTPSPLAVPFPAVPFPPSAKLALRSSGRSKAASPRPSSRTRTSPKSPMRRVLSNSSDSGNAASPTLSSWVTTGQENSRSTSPAERKNLEKPSRMSLNLDATAPINHALSRLGDGSSDSPLGPSTSSPLKRSDTIMNLDQASLGSPVAKRRSLHGSASFGHDFNVFDHGPTSAAQFDIHDESNHEYELSAASLAPENASLTSMPRRSSSLRKSTLQQRHGEKTSWGRRHAAQVLAAQQLAAQSGSEVSTPNPVKNRPRLSLDQFMPPMARDSPFSSQGSLPHPSMHVVNPPTHQPHPLSRTMTTSSSNSSMVDESPTHVPVHFGEHPRPKLDFSKSLPVGSLNPFAPKASRGEESGSFSTPQNYKSVKPLPAAFMSTGLVSKVNRNPEDEPTRGLGKGIVPDTPCKKQVNIFATYPPNIPGSAASKGRHIRPSFGNPSTPFNPHGAPGNSSIFGKGSGVFGGPYSRNSLSRRGSFLSNDGDDNGGSPDAKGEDRSSSDFDFPPTPTKQALVPGLTPQPGDGSPSSHRSISVSASASGYGLARKLVRTRSKLSLFTTPIEKEDDHSDTEMDMDDSPTPMDSKRDSKIFMSMPLSSISLPTRRPTPIHSPTPLKAKSLTISFLAPRRPGFAKISHVAPASSLERIGFVDRLSPSTPKDSLLPPDPSGLSISNPKNGQIQKSARASSASMFPPATPTTGRESFLPICDRRLSMTPLGNLSTATEMDKSLASRFEKAELIGTGEFSHVYRVTQPAPRILRASQSVYFGASRSPFQGRSPQTPMPERVFAVKKSRQPYQGTRDRERKLQEVSVLKSLGQTDHVVHLIDSWEDNSYLYIQTEFCEEGGLDMFLSQVGRKGRLDDFRIWKIVLELGLGLRHIHDSGFIHLDLKPANILITFEGVLKIADFGMAATWPAQPGIEGEGDREYIGPEILLGQYDKPADIFALGLIMLEIAGNVQLPDNGPTWQRLRSGDMSDVPSLTFSNGSAILRDATGIPIQDSDNSMGFSSSDDEIEANFGSPTMISRKRNCDTSVKSLSHDAGNLFGSGRRGELHQPPQFMTDMYHDHALDRLVRCMILPNPQDRPTVHQVLESQGVQWVASRRRAGATVFEGNWGPADDVLVDDAEMMDV</sequence>
<feature type="compositionally biased region" description="Basic and acidic residues" evidence="6">
    <location>
        <begin position="642"/>
        <end position="651"/>
    </location>
</feature>
<keyword evidence="3 8" id="KW-0418">Kinase</keyword>
<accession>A0A370TPM6</accession>
<dbReference type="GO" id="GO:0110031">
    <property type="term" value="P:negative regulation of G2/MI transition of meiotic cell cycle"/>
    <property type="evidence" value="ECO:0007669"/>
    <property type="project" value="TreeGrafter"/>
</dbReference>
<feature type="region of interest" description="Disordered" evidence="6">
    <location>
        <begin position="106"/>
        <end position="216"/>
    </location>
</feature>
<protein>
    <submittedName>
        <fullName evidence="8">Protein kinase-like (PK-like)</fullName>
    </submittedName>
</protein>
<dbReference type="AlphaFoldDB" id="A0A370TPM6"/>
<proteinExistence type="inferred from homology"/>
<feature type="compositionally biased region" description="Polar residues" evidence="6">
    <location>
        <begin position="327"/>
        <end position="336"/>
    </location>
</feature>
<feature type="compositionally biased region" description="Basic and acidic residues" evidence="6">
    <location>
        <begin position="168"/>
        <end position="177"/>
    </location>
</feature>
<dbReference type="Pfam" id="PF00069">
    <property type="entry name" value="Pkinase"/>
    <property type="match status" value="1"/>
</dbReference>
<feature type="compositionally biased region" description="Polar residues" evidence="6">
    <location>
        <begin position="750"/>
        <end position="770"/>
    </location>
</feature>
<keyword evidence="2" id="KW-0547">Nucleotide-binding</keyword>
<dbReference type="GeneID" id="43597756"/>
<evidence type="ECO:0000256" key="6">
    <source>
        <dbReference type="SAM" id="MobiDB-lite"/>
    </source>
</evidence>
<evidence type="ECO:0000256" key="1">
    <source>
        <dbReference type="ARBA" id="ARBA00022679"/>
    </source>
</evidence>
<feature type="domain" description="Protein kinase" evidence="7">
    <location>
        <begin position="814"/>
        <end position="1178"/>
    </location>
</feature>
<dbReference type="PROSITE" id="PS00108">
    <property type="entry name" value="PROTEIN_KINASE_ST"/>
    <property type="match status" value="1"/>
</dbReference>
<dbReference type="OrthoDB" id="5337378at2759"/>
<dbReference type="RefSeq" id="XP_031870130.1">
    <property type="nucleotide sequence ID" value="XM_032013530.1"/>
</dbReference>
<name>A0A370TPM6_9HELO</name>
<dbReference type="InterPro" id="IPR050339">
    <property type="entry name" value="CC_SR_Kinase"/>
</dbReference>
<dbReference type="Gene3D" id="1.10.510.10">
    <property type="entry name" value="Transferase(Phosphotransferase) domain 1"/>
    <property type="match status" value="1"/>
</dbReference>
<feature type="region of interest" description="Disordered" evidence="6">
    <location>
        <begin position="30"/>
        <end position="84"/>
    </location>
</feature>
<dbReference type="InterPro" id="IPR008271">
    <property type="entry name" value="Ser/Thr_kinase_AS"/>
</dbReference>
<feature type="compositionally biased region" description="Low complexity" evidence="6">
    <location>
        <begin position="315"/>
        <end position="326"/>
    </location>
</feature>
<comment type="similarity">
    <text evidence="5">Belongs to the protein kinase superfamily. Ser/Thr protein kinase family. GCN2 subfamily.</text>
</comment>
<feature type="compositionally biased region" description="Polar residues" evidence="6">
    <location>
        <begin position="137"/>
        <end position="167"/>
    </location>
</feature>
<feature type="compositionally biased region" description="Polar residues" evidence="6">
    <location>
        <begin position="70"/>
        <end position="84"/>
    </location>
</feature>
<dbReference type="Proteomes" id="UP000254866">
    <property type="component" value="Unassembled WGS sequence"/>
</dbReference>
<dbReference type="InterPro" id="IPR000719">
    <property type="entry name" value="Prot_kinase_dom"/>
</dbReference>
<dbReference type="EMBL" id="NPIC01000003">
    <property type="protein sequence ID" value="RDL37474.1"/>
    <property type="molecule type" value="Genomic_DNA"/>
</dbReference>
<feature type="region of interest" description="Disordered" evidence="6">
    <location>
        <begin position="279"/>
        <end position="401"/>
    </location>
</feature>
<feature type="region of interest" description="Disordered" evidence="6">
    <location>
        <begin position="504"/>
        <end position="538"/>
    </location>
</feature>
<dbReference type="STRING" id="2656787.A0A370TPM6"/>
<evidence type="ECO:0000259" key="7">
    <source>
        <dbReference type="PROSITE" id="PS50011"/>
    </source>
</evidence>
<feature type="region of interest" description="Disordered" evidence="6">
    <location>
        <begin position="640"/>
        <end position="665"/>
    </location>
</feature>
<dbReference type="PROSITE" id="PS50011">
    <property type="entry name" value="PROTEIN_KINASE_DOM"/>
    <property type="match status" value="1"/>
</dbReference>
<dbReference type="FunFam" id="1.10.510.10:FF:000536">
    <property type="entry name" value="Cyclin-dependent kinase WEE1"/>
    <property type="match status" value="1"/>
</dbReference>
<dbReference type="Gene3D" id="3.30.200.20">
    <property type="entry name" value="Phosphorylase Kinase, domain 1"/>
    <property type="match status" value="1"/>
</dbReference>
<comment type="caution">
    <text evidence="8">The sequence shown here is derived from an EMBL/GenBank/DDBJ whole genome shotgun (WGS) entry which is preliminary data.</text>
</comment>
<organism evidence="8 9">
    <name type="scientific">Venustampulla echinocandica</name>
    <dbReference type="NCBI Taxonomy" id="2656787"/>
    <lineage>
        <taxon>Eukaryota</taxon>
        <taxon>Fungi</taxon>
        <taxon>Dikarya</taxon>
        <taxon>Ascomycota</taxon>
        <taxon>Pezizomycotina</taxon>
        <taxon>Leotiomycetes</taxon>
        <taxon>Helotiales</taxon>
        <taxon>Pleuroascaceae</taxon>
        <taxon>Venustampulla</taxon>
    </lineage>
</organism>
<evidence type="ECO:0000313" key="8">
    <source>
        <dbReference type="EMBL" id="RDL37474.1"/>
    </source>
</evidence>
<dbReference type="FunFam" id="3.30.200.20:FF:000611">
    <property type="entry name" value="Protein kinase, putative"/>
    <property type="match status" value="1"/>
</dbReference>
<evidence type="ECO:0000256" key="2">
    <source>
        <dbReference type="ARBA" id="ARBA00022741"/>
    </source>
</evidence>
<feature type="region of interest" description="Disordered" evidence="6">
    <location>
        <begin position="428"/>
        <end position="448"/>
    </location>
</feature>
<feature type="compositionally biased region" description="Low complexity" evidence="6">
    <location>
        <begin position="383"/>
        <end position="395"/>
    </location>
</feature>
<feature type="region of interest" description="Disordered" evidence="6">
    <location>
        <begin position="554"/>
        <end position="617"/>
    </location>
</feature>
<gene>
    <name evidence="8" type="ORF">BP5553_04907</name>
</gene>
<feature type="compositionally biased region" description="Low complexity" evidence="6">
    <location>
        <begin position="193"/>
        <end position="213"/>
    </location>
</feature>
<dbReference type="InterPro" id="IPR011009">
    <property type="entry name" value="Kinase-like_dom_sf"/>
</dbReference>
<evidence type="ECO:0000313" key="9">
    <source>
        <dbReference type="Proteomes" id="UP000254866"/>
    </source>
</evidence>
<feature type="compositionally biased region" description="Low complexity" evidence="6">
    <location>
        <begin position="109"/>
        <end position="135"/>
    </location>
</feature>
<dbReference type="SMART" id="SM00220">
    <property type="entry name" value="S_TKc"/>
    <property type="match status" value="1"/>
</dbReference>
<dbReference type="GO" id="GO:0005737">
    <property type="term" value="C:cytoplasm"/>
    <property type="evidence" value="ECO:0007669"/>
    <property type="project" value="TreeGrafter"/>
</dbReference>
<feature type="region of interest" description="Disordered" evidence="6">
    <location>
        <begin position="735"/>
        <end position="782"/>
    </location>
</feature>
<keyword evidence="1" id="KW-0808">Transferase</keyword>
<dbReference type="GO" id="GO:0005524">
    <property type="term" value="F:ATP binding"/>
    <property type="evidence" value="ECO:0007669"/>
    <property type="project" value="UniProtKB-KW"/>
</dbReference>
<evidence type="ECO:0000256" key="4">
    <source>
        <dbReference type="ARBA" id="ARBA00022840"/>
    </source>
</evidence>
<dbReference type="PANTHER" id="PTHR11042">
    <property type="entry name" value="EUKARYOTIC TRANSLATION INITIATION FACTOR 2-ALPHA KINASE EIF2-ALPHA KINASE -RELATED"/>
    <property type="match status" value="1"/>
</dbReference>
<evidence type="ECO:0000256" key="5">
    <source>
        <dbReference type="ARBA" id="ARBA00037982"/>
    </source>
</evidence>
<reference evidence="8 9" key="1">
    <citation type="journal article" date="2018" name="IMA Fungus">
        <title>IMA Genome-F 9: Draft genome sequence of Annulohypoxylon stygium, Aspergillus mulundensis, Berkeleyomyces basicola (syn. Thielaviopsis basicola), Ceratocystis smalleyi, two Cercospora beticola strains, Coleophoma cylindrospora, Fusarium fracticaudum, Phialophora cf. hyalina, and Morchella septimelata.</title>
        <authorList>
            <person name="Wingfield B.D."/>
            <person name="Bills G.F."/>
            <person name="Dong Y."/>
            <person name="Huang W."/>
            <person name="Nel W.J."/>
            <person name="Swalarsk-Parry B.S."/>
            <person name="Vaghefi N."/>
            <person name="Wilken P.M."/>
            <person name="An Z."/>
            <person name="de Beer Z.W."/>
            <person name="De Vos L."/>
            <person name="Chen L."/>
            <person name="Duong T.A."/>
            <person name="Gao Y."/>
            <person name="Hammerbacher A."/>
            <person name="Kikkert J.R."/>
            <person name="Li Y."/>
            <person name="Li H."/>
            <person name="Li K."/>
            <person name="Li Q."/>
            <person name="Liu X."/>
            <person name="Ma X."/>
            <person name="Naidoo K."/>
            <person name="Pethybridge S.J."/>
            <person name="Sun J."/>
            <person name="Steenkamp E.T."/>
            <person name="van der Nest M.A."/>
            <person name="van Wyk S."/>
            <person name="Wingfield M.J."/>
            <person name="Xiong C."/>
            <person name="Yue Q."/>
            <person name="Zhang X."/>
        </authorList>
    </citation>
    <scope>NUCLEOTIDE SEQUENCE [LARGE SCALE GENOMIC DNA]</scope>
    <source>
        <strain evidence="8 9">BP 5553</strain>
    </source>
</reference>
<dbReference type="SUPFAM" id="SSF56112">
    <property type="entry name" value="Protein kinase-like (PK-like)"/>
    <property type="match status" value="1"/>
</dbReference>
<dbReference type="GO" id="GO:0004713">
    <property type="term" value="F:protein tyrosine kinase activity"/>
    <property type="evidence" value="ECO:0007669"/>
    <property type="project" value="TreeGrafter"/>
</dbReference>
<feature type="compositionally biased region" description="Polar residues" evidence="6">
    <location>
        <begin position="282"/>
        <end position="301"/>
    </location>
</feature>
<keyword evidence="4" id="KW-0067">ATP-binding</keyword>
<dbReference type="GO" id="GO:0005634">
    <property type="term" value="C:nucleus"/>
    <property type="evidence" value="ECO:0007669"/>
    <property type="project" value="TreeGrafter"/>
</dbReference>
<feature type="compositionally biased region" description="Low complexity" evidence="6">
    <location>
        <begin position="606"/>
        <end position="617"/>
    </location>
</feature>